<gene>
    <name evidence="1" type="ORF">SPRG_09597</name>
</gene>
<protein>
    <submittedName>
        <fullName evidence="1">Uncharacterized protein</fullName>
    </submittedName>
</protein>
<dbReference type="VEuPathDB" id="FungiDB:SPRG_09597"/>
<dbReference type="Proteomes" id="UP000030745">
    <property type="component" value="Unassembled WGS sequence"/>
</dbReference>
<dbReference type="EMBL" id="KK583237">
    <property type="protein sequence ID" value="KDO24952.1"/>
    <property type="molecule type" value="Genomic_DNA"/>
</dbReference>
<dbReference type="OMA" id="TTWHAGH"/>
<keyword evidence="2" id="KW-1185">Reference proteome</keyword>
<dbReference type="GeneID" id="24131753"/>
<name>A0A067CDQ2_SAPPC</name>
<dbReference type="AlphaFoldDB" id="A0A067CDQ2"/>
<sequence length="613" mass="67989">MAAVDCAFHVKYCEHDAVFEPHYTRYQKAQKVKVPSVCDGVAHHLLAAARCCGTPNDIVCGPVASSIRCFPHCCPRHAHYRYCGAPLVLQTTYASRVTGTYASLLRIAPAHAPDWDLGFETPPLSATSLHNAATTWHAGHQEVVSENVLASSFNVDLADGWTYGWKSSRSQAIRDVRHHVTAYVFEVTSRGMWRLVAKATSPGFTIATYRSSSAPRDDAVLVPAPEHETSTALVSSRTQRMAYHLGLLLLYVDQVETVSAAFQQKLVQYLLHPSPVPVSSCAMHQLLVQSSCSNNQTTGRTSRVLVDWLVHLLHPHNRTQYEAVVRSHRDCILQRSDLARAYSDCVQLLHSVSEAFLAKQHETSVAQIALEALASLPSLSTEMTRRLLTESFFMFGYQACVAHFREVALSAEAAQSVWPEHRVLGSMRARSWLCGHWVCDAPSVHVASQNGWQLSAATLVRWASSLFHVRTTLLGPQLHVQSVWRVYVSQPTCFVLDGRPHVHRTWPNGESTMAGATRYLEGDYVGGLGPDAIDLRCYTLDVVNQTSYCATLRVTTEEETRLLCRVELYQLRVAAAADVAAWPAHKRIALWDNETPALVFSGDWSYARAAETS</sequence>
<proteinExistence type="predicted"/>
<dbReference type="KEGG" id="spar:SPRG_09597"/>
<organism evidence="1 2">
    <name type="scientific">Saprolegnia parasitica (strain CBS 223.65)</name>
    <dbReference type="NCBI Taxonomy" id="695850"/>
    <lineage>
        <taxon>Eukaryota</taxon>
        <taxon>Sar</taxon>
        <taxon>Stramenopiles</taxon>
        <taxon>Oomycota</taxon>
        <taxon>Saprolegniomycetes</taxon>
        <taxon>Saprolegniales</taxon>
        <taxon>Saprolegniaceae</taxon>
        <taxon>Saprolegnia</taxon>
    </lineage>
</organism>
<evidence type="ECO:0000313" key="1">
    <source>
        <dbReference type="EMBL" id="KDO24952.1"/>
    </source>
</evidence>
<accession>A0A067CDQ2</accession>
<evidence type="ECO:0000313" key="2">
    <source>
        <dbReference type="Proteomes" id="UP000030745"/>
    </source>
</evidence>
<reference evidence="1 2" key="1">
    <citation type="journal article" date="2013" name="PLoS Genet.">
        <title>Distinctive expansion of potential virulence genes in the genome of the oomycete fish pathogen Saprolegnia parasitica.</title>
        <authorList>
            <person name="Jiang R.H."/>
            <person name="de Bruijn I."/>
            <person name="Haas B.J."/>
            <person name="Belmonte R."/>
            <person name="Lobach L."/>
            <person name="Christie J."/>
            <person name="van den Ackerveken G."/>
            <person name="Bottin A."/>
            <person name="Bulone V."/>
            <person name="Diaz-Moreno S.M."/>
            <person name="Dumas B."/>
            <person name="Fan L."/>
            <person name="Gaulin E."/>
            <person name="Govers F."/>
            <person name="Grenville-Briggs L.J."/>
            <person name="Horner N.R."/>
            <person name="Levin J.Z."/>
            <person name="Mammella M."/>
            <person name="Meijer H.J."/>
            <person name="Morris P."/>
            <person name="Nusbaum C."/>
            <person name="Oome S."/>
            <person name="Phillips A.J."/>
            <person name="van Rooyen D."/>
            <person name="Rzeszutek E."/>
            <person name="Saraiva M."/>
            <person name="Secombes C.J."/>
            <person name="Seidl M.F."/>
            <person name="Snel B."/>
            <person name="Stassen J.H."/>
            <person name="Sykes S."/>
            <person name="Tripathy S."/>
            <person name="van den Berg H."/>
            <person name="Vega-Arreguin J.C."/>
            <person name="Wawra S."/>
            <person name="Young S.K."/>
            <person name="Zeng Q."/>
            <person name="Dieguez-Uribeondo J."/>
            <person name="Russ C."/>
            <person name="Tyler B.M."/>
            <person name="van West P."/>
        </authorList>
    </citation>
    <scope>NUCLEOTIDE SEQUENCE [LARGE SCALE GENOMIC DNA]</scope>
    <source>
        <strain evidence="1 2">CBS 223.65</strain>
    </source>
</reference>
<dbReference type="OrthoDB" id="82790at2759"/>
<dbReference type="RefSeq" id="XP_012204412.1">
    <property type="nucleotide sequence ID" value="XM_012349022.1"/>
</dbReference>